<organism evidence="1 2">
    <name type="scientific">Pseudomonas gingeri</name>
    <dbReference type="NCBI Taxonomy" id="117681"/>
    <lineage>
        <taxon>Bacteria</taxon>
        <taxon>Pseudomonadati</taxon>
        <taxon>Pseudomonadota</taxon>
        <taxon>Gammaproteobacteria</taxon>
        <taxon>Pseudomonadales</taxon>
        <taxon>Pseudomonadaceae</taxon>
        <taxon>Pseudomonas</taxon>
    </lineage>
</organism>
<accession>A0A7Y7WDH8</accession>
<name>A0A7Y7WDH8_9PSED</name>
<dbReference type="SUPFAM" id="SSF53474">
    <property type="entry name" value="alpha/beta-Hydrolases"/>
    <property type="match status" value="1"/>
</dbReference>
<protein>
    <submittedName>
        <fullName evidence="1">Alpha/beta hydrolase</fullName>
    </submittedName>
</protein>
<dbReference type="Gene3D" id="3.40.50.1820">
    <property type="entry name" value="alpha/beta hydrolase"/>
    <property type="match status" value="1"/>
</dbReference>
<keyword evidence="1" id="KW-0378">Hydrolase</keyword>
<evidence type="ECO:0000313" key="1">
    <source>
        <dbReference type="EMBL" id="NWB47181.1"/>
    </source>
</evidence>
<sequence length="244" mass="26195">MSCVSVPVFAATTTTNTLPTRPGVTERFVLITPDHPVASLILFSGGDGQLRISDHGDIRASKNNFLVRTRDQWAAQGFQVAVVDMPSDGAERDSYRYAQDIRYVAEFLKKKSNIPVWLVGTSRGTTSAASVSVKFAVDSLFNGVVLTSSILEGVGSVTAFDLSRIKVPVLVVHHRNDGCHVTPYALVPTLLGHLSSVPAKELITVEGGNDSGNPCEAMAHHGYNGVESVVVQKVSDWVKAHSTH</sequence>
<dbReference type="Proteomes" id="UP000582981">
    <property type="component" value="Unassembled WGS sequence"/>
</dbReference>
<dbReference type="InterPro" id="IPR029058">
    <property type="entry name" value="AB_hydrolase_fold"/>
</dbReference>
<comment type="caution">
    <text evidence="1">The sequence shown here is derived from an EMBL/GenBank/DDBJ whole genome shotgun (WGS) entry which is preliminary data.</text>
</comment>
<dbReference type="EMBL" id="JACAPU010000013">
    <property type="protein sequence ID" value="NWB47181.1"/>
    <property type="molecule type" value="Genomic_DNA"/>
</dbReference>
<gene>
    <name evidence="1" type="ORF">HX829_11820</name>
</gene>
<dbReference type="GO" id="GO:0016787">
    <property type="term" value="F:hydrolase activity"/>
    <property type="evidence" value="ECO:0007669"/>
    <property type="project" value="UniProtKB-KW"/>
</dbReference>
<reference evidence="1 2" key="1">
    <citation type="submission" date="2020-04" db="EMBL/GenBank/DDBJ databases">
        <title>Molecular characterization of pseudomonads from Agaricus bisporus reveal novel blotch 2 pathogens in Western Europe.</title>
        <authorList>
            <person name="Taparia T."/>
            <person name="Krijger M."/>
            <person name="Haynes E."/>
            <person name="Elpinstone J.G."/>
            <person name="Noble R."/>
            <person name="Van Der Wolf J."/>
        </authorList>
    </citation>
    <scope>NUCLEOTIDE SEQUENCE [LARGE SCALE GENOMIC DNA]</scope>
    <source>
        <strain evidence="1 2">F1001</strain>
    </source>
</reference>
<evidence type="ECO:0000313" key="2">
    <source>
        <dbReference type="Proteomes" id="UP000582981"/>
    </source>
</evidence>
<dbReference type="AlphaFoldDB" id="A0A7Y7WDH8"/>
<proteinExistence type="predicted"/>